<dbReference type="EMBL" id="JAUSVM010000001">
    <property type="protein sequence ID" value="MDQ0426067.1"/>
    <property type="molecule type" value="Genomic_DNA"/>
</dbReference>
<dbReference type="Proteomes" id="UP001240250">
    <property type="component" value="Unassembled WGS sequence"/>
</dbReference>
<accession>A0ABU0GND2</accession>
<gene>
    <name evidence="1" type="ORF">JO380_002448</name>
</gene>
<dbReference type="RefSeq" id="WP_046529099.1">
    <property type="nucleotide sequence ID" value="NZ_CP084585.1"/>
</dbReference>
<evidence type="ECO:0008006" key="3">
    <source>
        <dbReference type="Google" id="ProtNLM"/>
    </source>
</evidence>
<reference evidence="1 2" key="1">
    <citation type="submission" date="2023-07" db="EMBL/GenBank/DDBJ databases">
        <title>Sequencing the genomes of 1000 actinobacteria strains.</title>
        <authorList>
            <person name="Klenk H.-P."/>
        </authorList>
    </citation>
    <scope>NUCLEOTIDE SEQUENCE [LARGE SCALE GENOMIC DNA]</scope>
    <source>
        <strain evidence="1 2">DSM 14785</strain>
    </source>
</reference>
<name>A0ABU0GND2_9CELL</name>
<evidence type="ECO:0000313" key="2">
    <source>
        <dbReference type="Proteomes" id="UP001240250"/>
    </source>
</evidence>
<organism evidence="1 2">
    <name type="scientific">Cellulomonas iranensis</name>
    <dbReference type="NCBI Taxonomy" id="76862"/>
    <lineage>
        <taxon>Bacteria</taxon>
        <taxon>Bacillati</taxon>
        <taxon>Actinomycetota</taxon>
        <taxon>Actinomycetes</taxon>
        <taxon>Micrococcales</taxon>
        <taxon>Cellulomonadaceae</taxon>
        <taxon>Cellulomonas</taxon>
    </lineage>
</organism>
<keyword evidence="2" id="KW-1185">Reference proteome</keyword>
<protein>
    <recommendedName>
        <fullName evidence="3">NERD domain-containing protein</fullName>
    </recommendedName>
</protein>
<proteinExistence type="predicted"/>
<evidence type="ECO:0000313" key="1">
    <source>
        <dbReference type="EMBL" id="MDQ0426067.1"/>
    </source>
</evidence>
<sequence length="258" mass="28268">MDEVLTVRRWRRYGADRLYVTHETGARVGSVDLQSGEVVADDPVLEARVRRAAQAYLRSDVPELVLPVTSELASLDALEGLGTGLEAWLGDVRDGARSDHGLRGSPLGVRLERLADDGWETVHDVPLGRQGSVIEHLLVGPGGIWTVSERRHPGSRVRVAARTMHVDGRAVTYLRDARLEAARVQGLLQSVGCAGVHVRAALVVTGDLERDAHHPPQDALVVARHEVPNVFRRMHPHVDAARVKAIAGLARRRTTWAR</sequence>
<comment type="caution">
    <text evidence="1">The sequence shown here is derived from an EMBL/GenBank/DDBJ whole genome shotgun (WGS) entry which is preliminary data.</text>
</comment>